<dbReference type="Proteomes" id="UP000540656">
    <property type="component" value="Unassembled WGS sequence"/>
</dbReference>
<accession>A0A7Y9UPD4</accession>
<sequence length="199" mass="21109">MGKVRRWCAAPIVATMMAVSMTGCADDEDSKWRLLGTDALPSNHDDSRMPGISPGTHRASEVSGAAFVTAYFIESGVAGHTGDTTKLKLMADPGCLACAATVGAIEEFHAAGGTQKTDGQAHTVTSIEMLGTTESAGIRYDVTIQVSAGRARKSADDELFEFEGEQQRWLVDVTITNGDWKIAEIGYPDGAEPDLGLRL</sequence>
<reference evidence="2 3" key="1">
    <citation type="submission" date="2020-07" db="EMBL/GenBank/DDBJ databases">
        <title>Sequencing the genomes of 1000 actinobacteria strains.</title>
        <authorList>
            <person name="Klenk H.-P."/>
        </authorList>
    </citation>
    <scope>NUCLEOTIDE SEQUENCE [LARGE SCALE GENOMIC DNA]</scope>
    <source>
        <strain evidence="2 3">DSM 23819</strain>
    </source>
</reference>
<name>A0A7Y9UPD4_9ACTN</name>
<evidence type="ECO:0008006" key="4">
    <source>
        <dbReference type="Google" id="ProtNLM"/>
    </source>
</evidence>
<evidence type="ECO:0000256" key="1">
    <source>
        <dbReference type="SAM" id="SignalP"/>
    </source>
</evidence>
<dbReference type="RefSeq" id="WP_179501327.1">
    <property type="nucleotide sequence ID" value="NZ_JACCAA010000001.1"/>
</dbReference>
<gene>
    <name evidence="2" type="ORF">BJ980_001060</name>
</gene>
<keyword evidence="3" id="KW-1185">Reference proteome</keyword>
<evidence type="ECO:0000313" key="3">
    <source>
        <dbReference type="Proteomes" id="UP000540656"/>
    </source>
</evidence>
<evidence type="ECO:0000313" key="2">
    <source>
        <dbReference type="EMBL" id="NYG58137.1"/>
    </source>
</evidence>
<protein>
    <recommendedName>
        <fullName evidence="4">Lipoprotein</fullName>
    </recommendedName>
</protein>
<proteinExistence type="predicted"/>
<keyword evidence="1" id="KW-0732">Signal</keyword>
<dbReference type="EMBL" id="JACCAA010000001">
    <property type="protein sequence ID" value="NYG58137.1"/>
    <property type="molecule type" value="Genomic_DNA"/>
</dbReference>
<feature type="signal peptide" evidence="1">
    <location>
        <begin position="1"/>
        <end position="25"/>
    </location>
</feature>
<organism evidence="2 3">
    <name type="scientific">Nocardioides daedukensis</name>
    <dbReference type="NCBI Taxonomy" id="634462"/>
    <lineage>
        <taxon>Bacteria</taxon>
        <taxon>Bacillati</taxon>
        <taxon>Actinomycetota</taxon>
        <taxon>Actinomycetes</taxon>
        <taxon>Propionibacteriales</taxon>
        <taxon>Nocardioidaceae</taxon>
        <taxon>Nocardioides</taxon>
    </lineage>
</organism>
<dbReference type="AlphaFoldDB" id="A0A7Y9UPD4"/>
<feature type="chain" id="PRO_5030530791" description="Lipoprotein" evidence="1">
    <location>
        <begin position="26"/>
        <end position="199"/>
    </location>
</feature>
<comment type="caution">
    <text evidence="2">The sequence shown here is derived from an EMBL/GenBank/DDBJ whole genome shotgun (WGS) entry which is preliminary data.</text>
</comment>
<dbReference type="PROSITE" id="PS51257">
    <property type="entry name" value="PROKAR_LIPOPROTEIN"/>
    <property type="match status" value="1"/>
</dbReference>